<keyword evidence="5 8" id="KW-0472">Membrane</keyword>
<dbReference type="Proteomes" id="UP000467322">
    <property type="component" value="Unassembled WGS sequence"/>
</dbReference>
<evidence type="ECO:0000313" key="11">
    <source>
        <dbReference type="Proteomes" id="UP000467322"/>
    </source>
</evidence>
<dbReference type="SUPFAM" id="SSF109998">
    <property type="entry name" value="Triger factor/SurA peptide-binding domain-like"/>
    <property type="match status" value="1"/>
</dbReference>
<dbReference type="Gene3D" id="1.10.4030.10">
    <property type="entry name" value="Porin chaperone SurA, peptide-binding domain"/>
    <property type="match status" value="1"/>
</dbReference>
<dbReference type="PANTHER" id="PTHR47529:SF1">
    <property type="entry name" value="PERIPLASMIC CHAPERONE PPID"/>
    <property type="match status" value="1"/>
</dbReference>
<evidence type="ECO:0000256" key="6">
    <source>
        <dbReference type="ARBA" id="ARBA00023186"/>
    </source>
</evidence>
<evidence type="ECO:0000256" key="5">
    <source>
        <dbReference type="ARBA" id="ARBA00023136"/>
    </source>
</evidence>
<dbReference type="GO" id="GO:0005886">
    <property type="term" value="C:plasma membrane"/>
    <property type="evidence" value="ECO:0007669"/>
    <property type="project" value="UniProtKB-SubCell"/>
</dbReference>
<comment type="similarity">
    <text evidence="7">Belongs to the PpiD chaperone family.</text>
</comment>
<dbReference type="GO" id="GO:0003755">
    <property type="term" value="F:peptidyl-prolyl cis-trans isomerase activity"/>
    <property type="evidence" value="ECO:0007669"/>
    <property type="project" value="InterPro"/>
</dbReference>
<keyword evidence="2" id="KW-1003">Cell membrane</keyword>
<dbReference type="PANTHER" id="PTHR47529">
    <property type="entry name" value="PEPTIDYL-PROLYL CIS-TRANS ISOMERASE D"/>
    <property type="match status" value="1"/>
</dbReference>
<dbReference type="InterPro" id="IPR000297">
    <property type="entry name" value="PPIase_PpiC"/>
</dbReference>
<feature type="domain" description="PpiC" evidence="9">
    <location>
        <begin position="243"/>
        <end position="361"/>
    </location>
</feature>
<keyword evidence="6" id="KW-0143">Chaperone</keyword>
<keyword evidence="4 8" id="KW-1133">Transmembrane helix</keyword>
<accession>A0A845M7Z8</accession>
<name>A0A845M7Z8_9RHOB</name>
<dbReference type="Pfam" id="PF13145">
    <property type="entry name" value="Rotamase_2"/>
    <property type="match status" value="1"/>
</dbReference>
<dbReference type="EMBL" id="WTUX01000017">
    <property type="protein sequence ID" value="MZR13947.1"/>
    <property type="molecule type" value="Genomic_DNA"/>
</dbReference>
<keyword evidence="11" id="KW-1185">Reference proteome</keyword>
<sequence length="613" mass="67159">MFSNISRFFVWIIMGLVIIGLVGFGSVNFGGSVNSIGSVGDTEIDASTYFRELNAELNAYQAETGERPTMAEAKALGLDQQVLSRVIAITALENETDRIGLSVGDETLANRVTEIQAFQGPNGRFDRDTYDFVLEQSGLTAQEFEESMRAEVARTILSDAVTSDLAVPDAYTDTLFAYARETRDFTWAPVTRAALEEPVAEPTEAELKTYYEENPAEFTLPETRQITYGWLRPEEVIDEIPADDQILRDLYESRIDEFQVPERRLVERLVFGSEEEAQEVADRIAAGETTFDAAVETRGLSLSDVDMGDVTRSELGRGGDAVFALEEPGVTGPVPTNLGPALYRVNATLAAQETSFEDARDQLFEEYAADAARRLVRDRATEIDESLASGATLEELAENDLWTVGKIGWFEGMEDGIAAYAPFREAAREVGPNDFPEVIELEDGSVFALRLDEIREPELQPFADVRDEVRASWEEQALTEALVARGEALLPEFESGAEAPSTVGLTQVVEENIDRAGFIQGTPQALIETVFAMDEGAWRVVSGNGQVVVVGLDDINAPDQDSTEARQVKSTFAQRVSQGMALDLQDAFSSALETQAGVTLDQAMINAVHANFP</sequence>
<feature type="transmembrane region" description="Helical" evidence="8">
    <location>
        <begin position="9"/>
        <end position="29"/>
    </location>
</feature>
<dbReference type="Pfam" id="PF13624">
    <property type="entry name" value="SurA_N_3"/>
    <property type="match status" value="1"/>
</dbReference>
<comment type="subcellular location">
    <subcellularLocation>
        <location evidence="1">Cell membrane</location>
        <topology evidence="1">Single-pass type II membrane protein</topology>
    </subcellularLocation>
</comment>
<keyword evidence="10" id="KW-0413">Isomerase</keyword>
<dbReference type="InterPro" id="IPR027304">
    <property type="entry name" value="Trigger_fact/SurA_dom_sf"/>
</dbReference>
<evidence type="ECO:0000259" key="9">
    <source>
        <dbReference type="Pfam" id="PF13145"/>
    </source>
</evidence>
<gene>
    <name evidence="10" type="ORF">GQE99_13075</name>
</gene>
<evidence type="ECO:0000256" key="3">
    <source>
        <dbReference type="ARBA" id="ARBA00022692"/>
    </source>
</evidence>
<evidence type="ECO:0000256" key="7">
    <source>
        <dbReference type="ARBA" id="ARBA00038408"/>
    </source>
</evidence>
<proteinExistence type="inferred from homology"/>
<dbReference type="AlphaFoldDB" id="A0A845M7Z8"/>
<comment type="caution">
    <text evidence="10">The sequence shown here is derived from an EMBL/GenBank/DDBJ whole genome shotgun (WGS) entry which is preliminary data.</text>
</comment>
<organism evidence="10 11">
    <name type="scientific">Maritimibacter harenae</name>
    <dbReference type="NCBI Taxonomy" id="2606218"/>
    <lineage>
        <taxon>Bacteria</taxon>
        <taxon>Pseudomonadati</taxon>
        <taxon>Pseudomonadota</taxon>
        <taxon>Alphaproteobacteria</taxon>
        <taxon>Rhodobacterales</taxon>
        <taxon>Roseobacteraceae</taxon>
        <taxon>Maritimibacter</taxon>
    </lineage>
</organism>
<keyword evidence="3 8" id="KW-0812">Transmembrane</keyword>
<protein>
    <submittedName>
        <fullName evidence="10">Peptidylprolyl isomerase</fullName>
    </submittedName>
</protein>
<evidence type="ECO:0000256" key="8">
    <source>
        <dbReference type="SAM" id="Phobius"/>
    </source>
</evidence>
<dbReference type="RefSeq" id="WP_161352075.1">
    <property type="nucleotide sequence ID" value="NZ_WTUX01000017.1"/>
</dbReference>
<evidence type="ECO:0000256" key="4">
    <source>
        <dbReference type="ARBA" id="ARBA00022989"/>
    </source>
</evidence>
<evidence type="ECO:0000313" key="10">
    <source>
        <dbReference type="EMBL" id="MZR13947.1"/>
    </source>
</evidence>
<evidence type="ECO:0000256" key="2">
    <source>
        <dbReference type="ARBA" id="ARBA00022475"/>
    </source>
</evidence>
<dbReference type="InterPro" id="IPR052029">
    <property type="entry name" value="PpiD_chaperone"/>
</dbReference>
<dbReference type="SUPFAM" id="SSF54534">
    <property type="entry name" value="FKBP-like"/>
    <property type="match status" value="1"/>
</dbReference>
<evidence type="ECO:0000256" key="1">
    <source>
        <dbReference type="ARBA" id="ARBA00004401"/>
    </source>
</evidence>
<reference evidence="10 11" key="1">
    <citation type="submission" date="2019-12" db="EMBL/GenBank/DDBJ databases">
        <title>Maritimibacter sp. nov. sp. isolated from sea sand.</title>
        <authorList>
            <person name="Kim J."/>
            <person name="Jeong S.E."/>
            <person name="Jung H.S."/>
            <person name="Jeon C.O."/>
        </authorList>
    </citation>
    <scope>NUCLEOTIDE SEQUENCE [LARGE SCALE GENOMIC DNA]</scope>
    <source>
        <strain evidence="10 11">DP07</strain>
    </source>
</reference>